<evidence type="ECO:0000256" key="1">
    <source>
        <dbReference type="SAM" id="MobiDB-lite"/>
    </source>
</evidence>
<accession>A0A7S0P3X9</accession>
<dbReference type="EMBL" id="HBER01053941">
    <property type="protein sequence ID" value="CAD8551652.1"/>
    <property type="molecule type" value="Transcribed_RNA"/>
</dbReference>
<feature type="compositionally biased region" description="Basic and acidic residues" evidence="1">
    <location>
        <begin position="288"/>
        <end position="301"/>
    </location>
</feature>
<evidence type="ECO:0000313" key="2">
    <source>
        <dbReference type="EMBL" id="CAD8551652.1"/>
    </source>
</evidence>
<proteinExistence type="predicted"/>
<name>A0A7S0P3X9_9EUKA</name>
<feature type="compositionally biased region" description="Basic residues" evidence="1">
    <location>
        <begin position="359"/>
        <end position="369"/>
    </location>
</feature>
<organism evidence="2">
    <name type="scientific">Calcidiscus leptoporus</name>
    <dbReference type="NCBI Taxonomy" id="127549"/>
    <lineage>
        <taxon>Eukaryota</taxon>
        <taxon>Haptista</taxon>
        <taxon>Haptophyta</taxon>
        <taxon>Prymnesiophyceae</taxon>
        <taxon>Coccolithales</taxon>
        <taxon>Calcidiscaceae</taxon>
        <taxon>Calcidiscus</taxon>
    </lineage>
</organism>
<protein>
    <recommendedName>
        <fullName evidence="3">AP2/ERF domain-containing protein</fullName>
    </recommendedName>
</protein>
<gene>
    <name evidence="2" type="ORF">CLEP1334_LOCUS26942</name>
</gene>
<feature type="region of interest" description="Disordered" evidence="1">
    <location>
        <begin position="284"/>
        <end position="393"/>
    </location>
</feature>
<sequence>MAIPLAYTQITPQASQIMQIPPQLTAVSSALLPGLASRERAAQTPAIEQTLRQLLADLTASPHGKWTVGQLDTARELTSQIDGVLAALAVAAANAPSKPHKVKRKRTLDAPMLRWEEELQLPPDQVDAKLWVGASGAGWRVMPRYTHAAEKSTWAYLAPSGVRLMSKAAAFAAAGDGGQAALAARQGMASMVSGKLSSSDAAQAALAQAEAEGLTLVRSVASQTGYKHVMYRPQSKVPFAVWVSRLGAAGLRGSRKLGIFGTAEEGALCYARHLGPEASAAEAAAETAKLEAKHRDQDRATTESLNEESAEPKMPGGKGVPKKCTKCGQLKKGHKCPMAPSMELSADGDDGEVRASPTLKKKKPPKKKKGADDQPVETTQAAPAKATASGERAVVALPDPPVVALPGPQFFTLPGHPVMAVPMGIW</sequence>
<dbReference type="AlphaFoldDB" id="A0A7S0P3X9"/>
<reference evidence="2" key="1">
    <citation type="submission" date="2021-01" db="EMBL/GenBank/DDBJ databases">
        <authorList>
            <person name="Corre E."/>
            <person name="Pelletier E."/>
            <person name="Niang G."/>
            <person name="Scheremetjew M."/>
            <person name="Finn R."/>
            <person name="Kale V."/>
            <person name="Holt S."/>
            <person name="Cochrane G."/>
            <person name="Meng A."/>
            <person name="Brown T."/>
            <person name="Cohen L."/>
        </authorList>
    </citation>
    <scope>NUCLEOTIDE SEQUENCE</scope>
    <source>
        <strain evidence="2">RCC1130</strain>
    </source>
</reference>
<feature type="compositionally biased region" description="Basic residues" evidence="1">
    <location>
        <begin position="320"/>
        <end position="335"/>
    </location>
</feature>
<evidence type="ECO:0008006" key="3">
    <source>
        <dbReference type="Google" id="ProtNLM"/>
    </source>
</evidence>